<feature type="domain" description="Mixed lineage kinase" evidence="2">
    <location>
        <begin position="291"/>
        <end position="398"/>
    </location>
</feature>
<reference evidence="3 4" key="1">
    <citation type="submission" date="2014-04" db="EMBL/GenBank/DDBJ databases">
        <title>Evolutionary Origins and Diversification of the Mycorrhizal Mutualists.</title>
        <authorList>
            <consortium name="DOE Joint Genome Institute"/>
            <consortium name="Mycorrhizal Genomics Consortium"/>
            <person name="Kohler A."/>
            <person name="Kuo A."/>
            <person name="Nagy L.G."/>
            <person name="Floudas D."/>
            <person name="Copeland A."/>
            <person name="Barry K.W."/>
            <person name="Cichocki N."/>
            <person name="Veneault-Fourrey C."/>
            <person name="LaButti K."/>
            <person name="Lindquist E.A."/>
            <person name="Lipzen A."/>
            <person name="Lundell T."/>
            <person name="Morin E."/>
            <person name="Murat C."/>
            <person name="Riley R."/>
            <person name="Ohm R."/>
            <person name="Sun H."/>
            <person name="Tunlid A."/>
            <person name="Henrissat B."/>
            <person name="Grigoriev I.V."/>
            <person name="Hibbett D.S."/>
            <person name="Martin F."/>
        </authorList>
    </citation>
    <scope>NUCLEOTIDE SEQUENCE [LARGE SCALE GENOMIC DNA]</scope>
    <source>
        <strain evidence="3 4">FD-317 M1</strain>
    </source>
</reference>
<dbReference type="GO" id="GO:0016209">
    <property type="term" value="F:antioxidant activity"/>
    <property type="evidence" value="ECO:0007669"/>
    <property type="project" value="InterPro"/>
</dbReference>
<dbReference type="InterPro" id="IPR054000">
    <property type="entry name" value="MLKL_N"/>
</dbReference>
<dbReference type="HOGENOM" id="CLU_010143_1_0_1"/>
<dbReference type="GO" id="GO:0007166">
    <property type="term" value="P:cell surface receptor signaling pathway"/>
    <property type="evidence" value="ECO:0007669"/>
    <property type="project" value="InterPro"/>
</dbReference>
<organism evidence="3 4">
    <name type="scientific">Collybiopsis luxurians FD-317 M1</name>
    <dbReference type="NCBI Taxonomy" id="944289"/>
    <lineage>
        <taxon>Eukaryota</taxon>
        <taxon>Fungi</taxon>
        <taxon>Dikarya</taxon>
        <taxon>Basidiomycota</taxon>
        <taxon>Agaricomycotina</taxon>
        <taxon>Agaricomycetes</taxon>
        <taxon>Agaricomycetidae</taxon>
        <taxon>Agaricales</taxon>
        <taxon>Marasmiineae</taxon>
        <taxon>Omphalotaceae</taxon>
        <taxon>Collybiopsis</taxon>
        <taxon>Collybiopsis luxurians</taxon>
    </lineage>
</organism>
<dbReference type="AlphaFoldDB" id="A0A0D0CTB6"/>
<gene>
    <name evidence="3" type="ORF">GYMLUDRAFT_507321</name>
</gene>
<dbReference type="InterPro" id="IPR000866">
    <property type="entry name" value="AhpC/TSA"/>
</dbReference>
<dbReference type="Gene3D" id="1.20.930.20">
    <property type="entry name" value="Adaptor protein Cbl, N-terminal domain"/>
    <property type="match status" value="1"/>
</dbReference>
<dbReference type="EMBL" id="KN834767">
    <property type="protein sequence ID" value="KIK62652.1"/>
    <property type="molecule type" value="Genomic_DNA"/>
</dbReference>
<dbReference type="SUPFAM" id="SSF52833">
    <property type="entry name" value="Thioredoxin-like"/>
    <property type="match status" value="1"/>
</dbReference>
<name>A0A0D0CTB6_9AGAR</name>
<evidence type="ECO:0000259" key="2">
    <source>
        <dbReference type="Pfam" id="PF22215"/>
    </source>
</evidence>
<feature type="domain" description="Alkyl hydroperoxide reductase subunit C/ Thiol specific antioxidant" evidence="1">
    <location>
        <begin position="10"/>
        <end position="143"/>
    </location>
</feature>
<dbReference type="Pfam" id="PF22215">
    <property type="entry name" value="MLKL_N"/>
    <property type="match status" value="1"/>
</dbReference>
<proteinExistence type="predicted"/>
<dbReference type="Gene3D" id="3.40.30.10">
    <property type="entry name" value="Glutaredoxin"/>
    <property type="match status" value="1"/>
</dbReference>
<dbReference type="GO" id="GO:0016491">
    <property type="term" value="F:oxidoreductase activity"/>
    <property type="evidence" value="ECO:0007669"/>
    <property type="project" value="InterPro"/>
</dbReference>
<dbReference type="InterPro" id="IPR036249">
    <property type="entry name" value="Thioredoxin-like_sf"/>
</dbReference>
<dbReference type="InterPro" id="IPR059179">
    <property type="entry name" value="MLKL-like_MCAfunc"/>
</dbReference>
<evidence type="ECO:0008006" key="5">
    <source>
        <dbReference type="Google" id="ProtNLM"/>
    </source>
</evidence>
<evidence type="ECO:0000313" key="3">
    <source>
        <dbReference type="EMBL" id="KIK62652.1"/>
    </source>
</evidence>
<dbReference type="Pfam" id="PF00578">
    <property type="entry name" value="AhpC-TSA"/>
    <property type="match status" value="1"/>
</dbReference>
<evidence type="ECO:0000259" key="1">
    <source>
        <dbReference type="Pfam" id="PF00578"/>
    </source>
</evidence>
<dbReference type="Proteomes" id="UP000053593">
    <property type="component" value="Unassembled WGS sequence"/>
</dbReference>
<dbReference type="OrthoDB" id="61437at2759"/>
<evidence type="ECO:0000313" key="4">
    <source>
        <dbReference type="Proteomes" id="UP000053593"/>
    </source>
</evidence>
<protein>
    <recommendedName>
        <fullName evidence="5">Alkyl hydroperoxide reductase subunit C/ Thiol specific antioxidant domain-containing protein</fullName>
    </recommendedName>
</protein>
<keyword evidence="4" id="KW-1185">Reference proteome</keyword>
<sequence>MSHIQPKLTIGHIAPNFEGNTASVPLRFHQWAAESWSIVFSLSSSAPVPELTEVARRLPDLEQRGIKVLIFSRNWQSDGLQWKILLQQYGKQPDSGMNVQIIADNQGKISTMYGMWGKSGDGRDAASARNTAFLINPNKIIQQVLAHPSSLSNGLSQMLRFVDENSGPLQGISTEIFGLDAKGRGNIYNREVSVSGGGAGAAVGVVQSAIGVVNNVKAARGAAAIADITGGDSSSDGAVNVVSGATDYIQHALTVMDSLADIGKAMPFVAPAFVIIKTIIAVEQRARDVDAKCTDLVQRVTFMLSHLPALKNIKVTDSTRQVIDRMNDVLKKAAALIQTYRKQSAIARRLSVHNKDRFASCADSLKDCTNDLMVSLQIHQSTQLDILTRPVPSDPEDEAAEMFVAAHGGLDAVKGNEELVKQFASEMKLSMDEKVMEQLNTNITEVLQQNQDRLEQSLNESVSASVIDGIRGLAAQINESAKEQTFVCVQCDKEYRDSTNGDKSCSFHRAQYDSRNETYTCCNTKNPCQAGRHRPDHHYDYLYGNFFEFAGNIAWAWDTVDRWVTIEDFNFDTSDRITASVGRLLRWKSGGAAPELPTILIRVGEVSISEPYLFKIYTIHDLEVASKVADITHQTVIYRSSHSKEQYAMAEWVLSGGVITGISITLKVSTSPTPFIRFCPIDITTATLSGEVKALSEGGLRSYRPDTPYVLPEMRQVCAALPEKALREVRKDFKTRTSPNLPVMLKVVSNPPLSAEASSSGHDYFYGTVSVFNKNSPKSMEPVSISSVSGFYRFIGEETYKPVKSMEMVDRVVLPVSIDPRQNWTFKFCLTVPRSEEELNISTRWVRGSFVARHRPLRIKLVLTDIEEEECSIVLDYVSSGKRKKELEKDDLAYFYVDDPLTWDRYGVDVLNTRNSVGVQFDVWEGNVASGFSFGEDQMKAVAYKALKTGSSEIDLKIGQNNYTGTSKAWSWKTWALVDLSCQRIYAFKVLITKDIVGTRGYACLGYVPCPDYGEFFDETRPIQYATEMVQFPDLEPYVAPPPPLLDDQFDDLPVASNAAAAGSASLGAIIGPAAQLAMPEELNQRLVSIDDRLSKLASIDDNLSTLNQNIARLGASIEQLVEILKAE</sequence>
<dbReference type="CDD" id="cd21037">
    <property type="entry name" value="MLKL_NTD"/>
    <property type="match status" value="1"/>
</dbReference>
<accession>A0A0D0CTB6</accession>
<dbReference type="InterPro" id="IPR036537">
    <property type="entry name" value="Adaptor_Cbl_N_dom_sf"/>
</dbReference>